<feature type="transmembrane region" description="Helical" evidence="1">
    <location>
        <begin position="91"/>
        <end position="115"/>
    </location>
</feature>
<organism evidence="2 3">
    <name type="scientific">Saponaria officinalis</name>
    <name type="common">Common soapwort</name>
    <name type="synonym">Lychnis saponaria</name>
    <dbReference type="NCBI Taxonomy" id="3572"/>
    <lineage>
        <taxon>Eukaryota</taxon>
        <taxon>Viridiplantae</taxon>
        <taxon>Streptophyta</taxon>
        <taxon>Embryophyta</taxon>
        <taxon>Tracheophyta</taxon>
        <taxon>Spermatophyta</taxon>
        <taxon>Magnoliopsida</taxon>
        <taxon>eudicotyledons</taxon>
        <taxon>Gunneridae</taxon>
        <taxon>Pentapetalae</taxon>
        <taxon>Caryophyllales</taxon>
        <taxon>Caryophyllaceae</taxon>
        <taxon>Caryophylleae</taxon>
        <taxon>Saponaria</taxon>
    </lineage>
</organism>
<keyword evidence="1" id="KW-0812">Transmembrane</keyword>
<dbReference type="Proteomes" id="UP001443914">
    <property type="component" value="Unassembled WGS sequence"/>
</dbReference>
<dbReference type="EMBL" id="JBDFQZ010000005">
    <property type="protein sequence ID" value="KAK9724123.1"/>
    <property type="molecule type" value="Genomic_DNA"/>
</dbReference>
<gene>
    <name evidence="2" type="ORF">RND81_05G049700</name>
</gene>
<keyword evidence="1" id="KW-0472">Membrane</keyword>
<evidence type="ECO:0000313" key="3">
    <source>
        <dbReference type="Proteomes" id="UP001443914"/>
    </source>
</evidence>
<accession>A0AAW1KTT9</accession>
<name>A0AAW1KTT9_SAPOF</name>
<evidence type="ECO:0000313" key="2">
    <source>
        <dbReference type="EMBL" id="KAK9724123.1"/>
    </source>
</evidence>
<keyword evidence="1" id="KW-1133">Transmembrane helix</keyword>
<keyword evidence="3" id="KW-1185">Reference proteome</keyword>
<sequence length="128" mass="14758">MSYYIGISKIYIYINILFRLLNHPLSTYQALSLHRCRLATHLATISTLYTGDVDHHTCRFFTLFYRFLPSHLLSRFTLSANQTHTGSSPTLSFFITPSILTLATLSPSIFPLVILRRLYSILYALRIL</sequence>
<proteinExistence type="predicted"/>
<comment type="caution">
    <text evidence="2">The sequence shown here is derived from an EMBL/GenBank/DDBJ whole genome shotgun (WGS) entry which is preliminary data.</text>
</comment>
<reference evidence="2" key="1">
    <citation type="submission" date="2024-03" db="EMBL/GenBank/DDBJ databases">
        <title>WGS assembly of Saponaria officinalis var. Norfolk2.</title>
        <authorList>
            <person name="Jenkins J."/>
            <person name="Shu S."/>
            <person name="Grimwood J."/>
            <person name="Barry K."/>
            <person name="Goodstein D."/>
            <person name="Schmutz J."/>
            <person name="Leebens-Mack J."/>
            <person name="Osbourn A."/>
        </authorList>
    </citation>
    <scope>NUCLEOTIDE SEQUENCE [LARGE SCALE GENOMIC DNA]</scope>
    <source>
        <strain evidence="2">JIC</strain>
    </source>
</reference>
<protein>
    <submittedName>
        <fullName evidence="2">Uncharacterized protein</fullName>
    </submittedName>
</protein>
<evidence type="ECO:0000256" key="1">
    <source>
        <dbReference type="SAM" id="Phobius"/>
    </source>
</evidence>
<dbReference type="AlphaFoldDB" id="A0AAW1KTT9"/>